<dbReference type="Gene3D" id="3.40.50.2000">
    <property type="entry name" value="Glycogen Phosphorylase B"/>
    <property type="match status" value="1"/>
</dbReference>
<dbReference type="Pfam" id="PF13692">
    <property type="entry name" value="Glyco_trans_1_4"/>
    <property type="match status" value="1"/>
</dbReference>
<comment type="caution">
    <text evidence="1">The sequence shown here is derived from an EMBL/GenBank/DDBJ whole genome shotgun (WGS) entry which is preliminary data.</text>
</comment>
<protein>
    <submittedName>
        <fullName evidence="1">Glycosyltransferase</fullName>
    </submittedName>
</protein>
<dbReference type="SUPFAM" id="SSF53756">
    <property type="entry name" value="UDP-Glycosyltransferase/glycogen phosphorylase"/>
    <property type="match status" value="1"/>
</dbReference>
<sequence>MSHVVLARALLFCLAGRGAPVQLVLLQRYSDPPGWLLRRVRRRITALAANEHDVAALRARGLRTELLTPSVDPARVSTLARDEARRALDLPEGDVWLHVGHGRAGRNLTSLAPLAGDGLLVLVLSPYSDLEPGSFPSGPGVRVVHERVDVATYYRAADVYLFPTVAPDSVIGVPLSVLEALANGLPVVARDSPLTRRWADDPRVHLAADDDSLVAAARTATTALRPAAPDRASRLAGCRPECPPVL</sequence>
<proteinExistence type="predicted"/>
<evidence type="ECO:0000313" key="1">
    <source>
        <dbReference type="EMBL" id="MBD8869391.1"/>
    </source>
</evidence>
<dbReference type="Proteomes" id="UP000616839">
    <property type="component" value="Unassembled WGS sequence"/>
</dbReference>
<evidence type="ECO:0000313" key="2">
    <source>
        <dbReference type="Proteomes" id="UP000616839"/>
    </source>
</evidence>
<gene>
    <name evidence="1" type="ORF">IE331_07130</name>
</gene>
<reference evidence="1" key="1">
    <citation type="submission" date="2020-09" db="EMBL/GenBank/DDBJ databases">
        <title>Nocardioides sp. strain MJB4 16S ribosomal RNA gene Genome sequencing and assembly.</title>
        <authorList>
            <person name="Kim I."/>
        </authorList>
    </citation>
    <scope>NUCLEOTIDE SEQUENCE</scope>
    <source>
        <strain evidence="1">MJB4</strain>
    </source>
</reference>
<organism evidence="1 2">
    <name type="scientific">Nocardioides donggukensis</name>
    <dbReference type="NCBI Taxonomy" id="2774019"/>
    <lineage>
        <taxon>Bacteria</taxon>
        <taxon>Bacillati</taxon>
        <taxon>Actinomycetota</taxon>
        <taxon>Actinomycetes</taxon>
        <taxon>Propionibacteriales</taxon>
        <taxon>Nocardioidaceae</taxon>
        <taxon>Nocardioides</taxon>
    </lineage>
</organism>
<dbReference type="AlphaFoldDB" id="A0A927K3Z6"/>
<accession>A0A927K3Z6</accession>
<keyword evidence="2" id="KW-1185">Reference proteome</keyword>
<name>A0A927K3Z6_9ACTN</name>
<dbReference type="EMBL" id="JACYXZ010000002">
    <property type="protein sequence ID" value="MBD8869391.1"/>
    <property type="molecule type" value="Genomic_DNA"/>
</dbReference>